<reference evidence="1" key="2">
    <citation type="journal article" date="2015" name="Fish Shellfish Immunol.">
        <title>Early steps in the European eel (Anguilla anguilla)-Vibrio vulnificus interaction in the gills: Role of the RtxA13 toxin.</title>
        <authorList>
            <person name="Callol A."/>
            <person name="Pajuelo D."/>
            <person name="Ebbesson L."/>
            <person name="Teles M."/>
            <person name="MacKenzie S."/>
            <person name="Amaro C."/>
        </authorList>
    </citation>
    <scope>NUCLEOTIDE SEQUENCE</scope>
</reference>
<accession>A0A0E9QBF1</accession>
<dbReference type="EMBL" id="GBXM01093397">
    <property type="protein sequence ID" value="JAH15180.1"/>
    <property type="molecule type" value="Transcribed_RNA"/>
</dbReference>
<name>A0A0E9QBF1_ANGAN</name>
<organism evidence="1">
    <name type="scientific">Anguilla anguilla</name>
    <name type="common">European freshwater eel</name>
    <name type="synonym">Muraena anguilla</name>
    <dbReference type="NCBI Taxonomy" id="7936"/>
    <lineage>
        <taxon>Eukaryota</taxon>
        <taxon>Metazoa</taxon>
        <taxon>Chordata</taxon>
        <taxon>Craniata</taxon>
        <taxon>Vertebrata</taxon>
        <taxon>Euteleostomi</taxon>
        <taxon>Actinopterygii</taxon>
        <taxon>Neopterygii</taxon>
        <taxon>Teleostei</taxon>
        <taxon>Anguilliformes</taxon>
        <taxon>Anguillidae</taxon>
        <taxon>Anguilla</taxon>
    </lineage>
</organism>
<dbReference type="EMBL" id="GBXM01094745">
    <property type="protein sequence ID" value="JAH13832.1"/>
    <property type="molecule type" value="Transcribed_RNA"/>
</dbReference>
<dbReference type="AlphaFoldDB" id="A0A0E9QBF1"/>
<proteinExistence type="predicted"/>
<evidence type="ECO:0000313" key="1">
    <source>
        <dbReference type="EMBL" id="JAH13832.1"/>
    </source>
</evidence>
<protein>
    <submittedName>
        <fullName evidence="1">Uncharacterized protein</fullName>
    </submittedName>
</protein>
<sequence length="16" mass="1853">MLLPKGSELRFFKPCS</sequence>
<reference evidence="1" key="1">
    <citation type="submission" date="2014-11" db="EMBL/GenBank/DDBJ databases">
        <authorList>
            <person name="Amaro Gonzalez C."/>
        </authorList>
    </citation>
    <scope>NUCLEOTIDE SEQUENCE</scope>
</reference>